<proteinExistence type="predicted"/>
<keyword evidence="2" id="KW-0732">Signal</keyword>
<keyword evidence="1" id="KW-0472">Membrane</keyword>
<dbReference type="AlphaFoldDB" id="A0A8J2MQJ1"/>
<keyword evidence="4" id="KW-1185">Reference proteome</keyword>
<name>A0A8J2MQJ1_9BILA</name>
<keyword evidence="1" id="KW-1133">Transmembrane helix</keyword>
<feature type="transmembrane region" description="Helical" evidence="1">
    <location>
        <begin position="168"/>
        <end position="189"/>
    </location>
</feature>
<evidence type="ECO:0000256" key="2">
    <source>
        <dbReference type="SAM" id="SignalP"/>
    </source>
</evidence>
<comment type="caution">
    <text evidence="3">The sequence shown here is derived from an EMBL/GenBank/DDBJ whole genome shotgun (WGS) entry which is preliminary data.</text>
</comment>
<keyword evidence="1" id="KW-0812">Transmembrane</keyword>
<reference evidence="3" key="1">
    <citation type="submission" date="2021-09" db="EMBL/GenBank/DDBJ databases">
        <authorList>
            <consortium name="Pathogen Informatics"/>
        </authorList>
    </citation>
    <scope>NUCLEOTIDE SEQUENCE</scope>
</reference>
<dbReference type="Proteomes" id="UP000746747">
    <property type="component" value="Unassembled WGS sequence"/>
</dbReference>
<evidence type="ECO:0000313" key="4">
    <source>
        <dbReference type="Proteomes" id="UP000746747"/>
    </source>
</evidence>
<feature type="signal peptide" evidence="2">
    <location>
        <begin position="1"/>
        <end position="19"/>
    </location>
</feature>
<evidence type="ECO:0000256" key="1">
    <source>
        <dbReference type="SAM" id="Phobius"/>
    </source>
</evidence>
<accession>A0A8J2MQJ1</accession>
<protein>
    <submittedName>
        <fullName evidence="3">Uncharacterized protein</fullName>
    </submittedName>
</protein>
<sequence length="190" mass="20324">MLRMLCSVLISTYILTTAALPIAVSNKKDSKFCCKCTIEDRDESTDCEGVSATMVSSAAGGFIKTDGEGLINTYISGSDARLIIPSVQIRVPQVQLPAPVNIIPQQPYALYHFQPFINILQPKVSTQCCVPCPDGNGICCCTPDATTTASPRDSHTLYPPYHPAGAGIPLKSTSLIVVSTAILLVLNYIM</sequence>
<feature type="chain" id="PRO_5035227499" evidence="2">
    <location>
        <begin position="20"/>
        <end position="190"/>
    </location>
</feature>
<dbReference type="OrthoDB" id="5817353at2759"/>
<evidence type="ECO:0000313" key="3">
    <source>
        <dbReference type="EMBL" id="CAG9536732.1"/>
    </source>
</evidence>
<organism evidence="3 4">
    <name type="scientific">Cercopithifilaria johnstoni</name>
    <dbReference type="NCBI Taxonomy" id="2874296"/>
    <lineage>
        <taxon>Eukaryota</taxon>
        <taxon>Metazoa</taxon>
        <taxon>Ecdysozoa</taxon>
        <taxon>Nematoda</taxon>
        <taxon>Chromadorea</taxon>
        <taxon>Rhabditida</taxon>
        <taxon>Spirurina</taxon>
        <taxon>Spiruromorpha</taxon>
        <taxon>Filarioidea</taxon>
        <taxon>Onchocercidae</taxon>
        <taxon>Cercopithifilaria</taxon>
    </lineage>
</organism>
<gene>
    <name evidence="3" type="ORF">CJOHNSTONI_LOCUS6625</name>
</gene>
<dbReference type="EMBL" id="CAKAEH010001481">
    <property type="protein sequence ID" value="CAG9536732.1"/>
    <property type="molecule type" value="Genomic_DNA"/>
</dbReference>